<dbReference type="EMBL" id="BMJC01000003">
    <property type="protein sequence ID" value="GGB07622.1"/>
    <property type="molecule type" value="Genomic_DNA"/>
</dbReference>
<evidence type="ECO:0000256" key="1">
    <source>
        <dbReference type="SAM" id="SignalP"/>
    </source>
</evidence>
<dbReference type="SUPFAM" id="SSF53649">
    <property type="entry name" value="Alkaline phosphatase-like"/>
    <property type="match status" value="1"/>
</dbReference>
<feature type="chain" id="PRO_5035187048" description="Phosphoglyceromutase" evidence="1">
    <location>
        <begin position="20"/>
        <end position="372"/>
    </location>
</feature>
<accession>A0A8J2UFE1</accession>
<evidence type="ECO:0008006" key="4">
    <source>
        <dbReference type="Google" id="ProtNLM"/>
    </source>
</evidence>
<proteinExistence type="predicted"/>
<dbReference type="RefSeq" id="WP_188933746.1">
    <property type="nucleotide sequence ID" value="NZ_BMJC01000003.1"/>
</dbReference>
<sequence length="372" mass="41679">MKGIVSSLAAVFLFLSAVAQPPARTKHLFIVTIDGFRWQEVFTGADPLLVANPEYVRDTTLTKEMYWDSTAELRRQKLLPFFWGALAANGRLYGNRLWGNKVNVRNFYKISYPGYNEIFTGHTDAIESPNIPINNKHVNVLEYLNGSPAFHGKVAVFTSWNVFPFILNEDRSHLPVNSGYERLNEIAAGDNVAGLIDSVQSTMPHSKTRHDYLTFCTAREYIHLHHPSVLFLGFGETDECAHAGRYDLYLQQAADIDRMIADLWYEIQTDPYYKDSTTLLITTDHGRGWKPNKWTTHGFWAEGSGDIWMAVLGPDIQAEGEIRKRGQVYQKQLAATMASLLGDPVAPGHPPGKAIFIPAARPAADLAGAQIR</sequence>
<name>A0A8J2UFE1_9BACT</name>
<organism evidence="2 3">
    <name type="scientific">Puia dinghuensis</name>
    <dbReference type="NCBI Taxonomy" id="1792502"/>
    <lineage>
        <taxon>Bacteria</taxon>
        <taxon>Pseudomonadati</taxon>
        <taxon>Bacteroidota</taxon>
        <taxon>Chitinophagia</taxon>
        <taxon>Chitinophagales</taxon>
        <taxon>Chitinophagaceae</taxon>
        <taxon>Puia</taxon>
    </lineage>
</organism>
<reference evidence="2" key="1">
    <citation type="journal article" date="2014" name="Int. J. Syst. Evol. Microbiol.">
        <title>Complete genome sequence of Corynebacterium casei LMG S-19264T (=DSM 44701T), isolated from a smear-ripened cheese.</title>
        <authorList>
            <consortium name="US DOE Joint Genome Institute (JGI-PGF)"/>
            <person name="Walter F."/>
            <person name="Albersmeier A."/>
            <person name="Kalinowski J."/>
            <person name="Ruckert C."/>
        </authorList>
    </citation>
    <scope>NUCLEOTIDE SEQUENCE</scope>
    <source>
        <strain evidence="2">CGMCC 1.15448</strain>
    </source>
</reference>
<protein>
    <recommendedName>
        <fullName evidence="4">Phosphoglyceromutase</fullName>
    </recommendedName>
</protein>
<reference evidence="2" key="2">
    <citation type="submission" date="2020-09" db="EMBL/GenBank/DDBJ databases">
        <authorList>
            <person name="Sun Q."/>
            <person name="Zhou Y."/>
        </authorList>
    </citation>
    <scope>NUCLEOTIDE SEQUENCE</scope>
    <source>
        <strain evidence="2">CGMCC 1.15448</strain>
    </source>
</reference>
<dbReference type="Gene3D" id="3.40.720.10">
    <property type="entry name" value="Alkaline Phosphatase, subunit A"/>
    <property type="match status" value="1"/>
</dbReference>
<keyword evidence="1" id="KW-0732">Signal</keyword>
<gene>
    <name evidence="2" type="ORF">GCM10011511_33910</name>
</gene>
<evidence type="ECO:0000313" key="2">
    <source>
        <dbReference type="EMBL" id="GGB07622.1"/>
    </source>
</evidence>
<dbReference type="Proteomes" id="UP000607559">
    <property type="component" value="Unassembled WGS sequence"/>
</dbReference>
<comment type="caution">
    <text evidence="2">The sequence shown here is derived from an EMBL/GenBank/DDBJ whole genome shotgun (WGS) entry which is preliminary data.</text>
</comment>
<evidence type="ECO:0000313" key="3">
    <source>
        <dbReference type="Proteomes" id="UP000607559"/>
    </source>
</evidence>
<dbReference type="AlphaFoldDB" id="A0A8J2UFE1"/>
<feature type="signal peptide" evidence="1">
    <location>
        <begin position="1"/>
        <end position="19"/>
    </location>
</feature>
<keyword evidence="3" id="KW-1185">Reference proteome</keyword>
<dbReference type="InterPro" id="IPR017850">
    <property type="entry name" value="Alkaline_phosphatase_core_sf"/>
</dbReference>